<evidence type="ECO:0000256" key="1">
    <source>
        <dbReference type="SAM" id="Phobius"/>
    </source>
</evidence>
<dbReference type="RefSeq" id="WP_070247274.1">
    <property type="nucleotide sequence ID" value="NZ_LROM01000066.1"/>
</dbReference>
<organism evidence="2 3">
    <name type="scientific">Duganella phyllosphaerae</name>
    <dbReference type="NCBI Taxonomy" id="762836"/>
    <lineage>
        <taxon>Bacteria</taxon>
        <taxon>Pseudomonadati</taxon>
        <taxon>Pseudomonadota</taxon>
        <taxon>Betaproteobacteria</taxon>
        <taxon>Burkholderiales</taxon>
        <taxon>Oxalobacteraceae</taxon>
        <taxon>Telluria group</taxon>
        <taxon>Duganella</taxon>
    </lineage>
</organism>
<dbReference type="AlphaFoldDB" id="A0A1E7WZQ0"/>
<evidence type="ECO:0000313" key="3">
    <source>
        <dbReference type="Proteomes" id="UP000175989"/>
    </source>
</evidence>
<accession>A0A1E7WZQ0</accession>
<sequence length="240" mass="26895">MTEPILPAAAATAPDVFQSTIDAAAIAHLEAGLTSAFFMMLMTMGDRQGLAADLDAIQAKYHDRMMRRAWALPVLLWSCLLGLVICAAFAFNGGIYYRGYRLDASFALFFLGGLALLPLLRRMQGYRLKPGYFNWILAPDRMLRQWTARRLAARGLQHARKLTPFDARYEIADGIATYYRVTPAGAAQVWQRPLTGWQVAGPGFTLLFEDTKTFRYILFMHQPSARFDALLAQQGVLPRP</sequence>
<evidence type="ECO:0000313" key="2">
    <source>
        <dbReference type="EMBL" id="OFA05459.1"/>
    </source>
</evidence>
<dbReference type="Proteomes" id="UP000175989">
    <property type="component" value="Unassembled WGS sequence"/>
</dbReference>
<keyword evidence="3" id="KW-1185">Reference proteome</keyword>
<keyword evidence="1" id="KW-1133">Transmembrane helix</keyword>
<keyword evidence="1" id="KW-0472">Membrane</keyword>
<feature type="transmembrane region" description="Helical" evidence="1">
    <location>
        <begin position="104"/>
        <end position="120"/>
    </location>
</feature>
<gene>
    <name evidence="2" type="ORF">DUPY_15730</name>
</gene>
<dbReference type="EMBL" id="LROM01000066">
    <property type="protein sequence ID" value="OFA05459.1"/>
    <property type="molecule type" value="Genomic_DNA"/>
</dbReference>
<proteinExistence type="predicted"/>
<protein>
    <submittedName>
        <fullName evidence="2">Uncharacterized protein</fullName>
    </submittedName>
</protein>
<reference evidence="3" key="1">
    <citation type="journal article" date="2016" name="Front. Microbiol.">
        <title>Molecular Keys to the Janthinobacterium and Duganella spp. Interaction with the Plant Pathogen Fusarium graminearum.</title>
        <authorList>
            <person name="Haack F.S."/>
            <person name="Poehlein A."/>
            <person name="Kroger C."/>
            <person name="Voigt C.A."/>
            <person name="Piepenbring M."/>
            <person name="Bode H.B."/>
            <person name="Daniel R."/>
            <person name="Schafer W."/>
            <person name="Streit W.R."/>
        </authorList>
    </citation>
    <scope>NUCLEOTIDE SEQUENCE [LARGE SCALE GENOMIC DNA]</scope>
    <source>
        <strain evidence="3">T54</strain>
    </source>
</reference>
<dbReference type="OrthoDB" id="8777467at2"/>
<name>A0A1E7WZQ0_9BURK</name>
<comment type="caution">
    <text evidence="2">The sequence shown here is derived from an EMBL/GenBank/DDBJ whole genome shotgun (WGS) entry which is preliminary data.</text>
</comment>
<keyword evidence="1" id="KW-0812">Transmembrane</keyword>
<feature type="transmembrane region" description="Helical" evidence="1">
    <location>
        <begin position="70"/>
        <end position="92"/>
    </location>
</feature>